<dbReference type="EMBL" id="CAJHNJ030000023">
    <property type="protein sequence ID" value="CAG9120138.1"/>
    <property type="molecule type" value="Genomic_DNA"/>
</dbReference>
<keyword evidence="8" id="KW-1185">Reference proteome</keyword>
<dbReference type="Gene3D" id="3.10.310.20">
    <property type="entry name" value="DHHA2 domain"/>
    <property type="match status" value="1"/>
</dbReference>
<evidence type="ECO:0000256" key="4">
    <source>
        <dbReference type="ARBA" id="ARBA00022801"/>
    </source>
</evidence>
<dbReference type="InterPro" id="IPR038222">
    <property type="entry name" value="DHHA2_dom_sf"/>
</dbReference>
<gene>
    <name evidence="7" type="ORF">PLXY2_LOCUS7110</name>
</gene>
<dbReference type="GO" id="GO:0005737">
    <property type="term" value="C:cytoplasm"/>
    <property type="evidence" value="ECO:0007669"/>
    <property type="project" value="InterPro"/>
</dbReference>
<dbReference type="SMART" id="SM01131">
    <property type="entry name" value="DHHA2"/>
    <property type="match status" value="1"/>
</dbReference>
<dbReference type="InterPro" id="IPR038763">
    <property type="entry name" value="DHH_sf"/>
</dbReference>
<evidence type="ECO:0000256" key="3">
    <source>
        <dbReference type="ARBA" id="ARBA00022723"/>
    </source>
</evidence>
<evidence type="ECO:0000256" key="5">
    <source>
        <dbReference type="ARBA" id="ARBA00023211"/>
    </source>
</evidence>
<dbReference type="Pfam" id="PF02833">
    <property type="entry name" value="DHHA2"/>
    <property type="match status" value="1"/>
</dbReference>
<dbReference type="PANTHER" id="PTHR12112">
    <property type="entry name" value="BNIP - RELATED"/>
    <property type="match status" value="1"/>
</dbReference>
<dbReference type="AlphaFoldDB" id="A0A8S4EZY5"/>
<evidence type="ECO:0000256" key="1">
    <source>
        <dbReference type="ARBA" id="ARBA00001936"/>
    </source>
</evidence>
<dbReference type="InterPro" id="IPR001667">
    <property type="entry name" value="DDH_dom"/>
</dbReference>
<comment type="cofactor">
    <cofactor evidence="1">
        <name>Mn(2+)</name>
        <dbReference type="ChEBI" id="CHEBI:29035"/>
    </cofactor>
</comment>
<name>A0A8S4EZY5_PLUXY</name>
<keyword evidence="4" id="KW-0378">Hydrolase</keyword>
<evidence type="ECO:0000259" key="6">
    <source>
        <dbReference type="SMART" id="SM01131"/>
    </source>
</evidence>
<keyword evidence="5" id="KW-0464">Manganese</keyword>
<organism evidence="7 8">
    <name type="scientific">Plutella xylostella</name>
    <name type="common">Diamondback moth</name>
    <name type="synonym">Plutella maculipennis</name>
    <dbReference type="NCBI Taxonomy" id="51655"/>
    <lineage>
        <taxon>Eukaryota</taxon>
        <taxon>Metazoa</taxon>
        <taxon>Ecdysozoa</taxon>
        <taxon>Arthropoda</taxon>
        <taxon>Hexapoda</taxon>
        <taxon>Insecta</taxon>
        <taxon>Pterygota</taxon>
        <taxon>Neoptera</taxon>
        <taxon>Endopterygota</taxon>
        <taxon>Lepidoptera</taxon>
        <taxon>Glossata</taxon>
        <taxon>Ditrysia</taxon>
        <taxon>Yponomeutoidea</taxon>
        <taxon>Plutellidae</taxon>
        <taxon>Plutella</taxon>
    </lineage>
</organism>
<dbReference type="Pfam" id="PF01368">
    <property type="entry name" value="DHH"/>
    <property type="match status" value="1"/>
</dbReference>
<dbReference type="GO" id="GO:0046872">
    <property type="term" value="F:metal ion binding"/>
    <property type="evidence" value="ECO:0007669"/>
    <property type="project" value="UniProtKB-KW"/>
</dbReference>
<reference evidence="7" key="1">
    <citation type="submission" date="2020-11" db="EMBL/GenBank/DDBJ databases">
        <authorList>
            <person name="Whiteford S."/>
        </authorList>
    </citation>
    <scope>NUCLEOTIDE SEQUENCE</scope>
</reference>
<evidence type="ECO:0000256" key="2">
    <source>
        <dbReference type="ARBA" id="ARBA00010331"/>
    </source>
</evidence>
<feature type="domain" description="DHHA2" evidence="6">
    <location>
        <begin position="247"/>
        <end position="390"/>
    </location>
</feature>
<sequence>MEEYLARTYNNLKTGNFAKLTIVIGNESCDLDSAASSLVYAAYLYWQYQQIKCKTCTKSYRDEGFKDDLFVAVLNVNREDFPIKTEIGYCFDKHGVEKSHLVFRNDYDFEELVKSQPTSVILVDHHVLARQDLFLAPYVTEIIDHRPKDKSAWNFKEDTRTTIEIVGSCCTLVAERIKHLCTVLGKDVEFFQTHPICIELLHSTIILDTANFSKEYNKATKKDEEIILFLESFIEPFNYEENRQCKHQQLQGAKSDVSALTAAQLLRKDYKVFGPVFVPVFPILVEEVLQKPHIKQALHDALSTHGCKLALLLGMRINTEEMSRDAALCCGDGSEDTVAELKKMIEECKTPPFQLVPSSIKTDIQHCVYYKQLNLSATRKQYVPVCNAFIEMSKKKK</sequence>
<proteinExistence type="inferred from homology"/>
<dbReference type="GO" id="GO:0004309">
    <property type="term" value="F:exopolyphosphatase activity"/>
    <property type="evidence" value="ECO:0007669"/>
    <property type="project" value="TreeGrafter"/>
</dbReference>
<dbReference type="Proteomes" id="UP000653454">
    <property type="component" value="Unassembled WGS sequence"/>
</dbReference>
<comment type="similarity">
    <text evidence="2">Belongs to the PPase class C family. Prune subfamily.</text>
</comment>
<accession>A0A8S4EZY5</accession>
<comment type="caution">
    <text evidence="7">The sequence shown here is derived from an EMBL/GenBank/DDBJ whole genome shotgun (WGS) entry which is preliminary data.</text>
</comment>
<evidence type="ECO:0000313" key="7">
    <source>
        <dbReference type="EMBL" id="CAG9120138.1"/>
    </source>
</evidence>
<keyword evidence="3" id="KW-0479">Metal-binding</keyword>
<dbReference type="Gene3D" id="3.90.1640.10">
    <property type="entry name" value="inorganic pyrophosphatase (n-terminal core)"/>
    <property type="match status" value="1"/>
</dbReference>
<dbReference type="PANTHER" id="PTHR12112:SF39">
    <property type="entry name" value="EG:152A3.5 PROTEIN (FBGN0003116_PN PROTEIN)"/>
    <property type="match status" value="1"/>
</dbReference>
<dbReference type="InterPro" id="IPR004097">
    <property type="entry name" value="DHHA2"/>
</dbReference>
<evidence type="ECO:0000313" key="8">
    <source>
        <dbReference type="Proteomes" id="UP000653454"/>
    </source>
</evidence>
<protein>
    <submittedName>
        <fullName evidence="7">(diamondback moth) hypothetical protein</fullName>
    </submittedName>
</protein>
<dbReference type="SUPFAM" id="SSF64182">
    <property type="entry name" value="DHH phosphoesterases"/>
    <property type="match status" value="1"/>
</dbReference>